<comment type="caution">
    <text evidence="1">The sequence shown here is derived from an EMBL/GenBank/DDBJ whole genome shotgun (WGS) entry which is preliminary data.</text>
</comment>
<dbReference type="RefSeq" id="WP_377554652.1">
    <property type="nucleotide sequence ID" value="NZ_JBHUHQ010000002.1"/>
</dbReference>
<dbReference type="SUPFAM" id="SSF56112">
    <property type="entry name" value="Protein kinase-like (PK-like)"/>
    <property type="match status" value="1"/>
</dbReference>
<evidence type="ECO:0008006" key="3">
    <source>
        <dbReference type="Google" id="ProtNLM"/>
    </source>
</evidence>
<dbReference type="EMBL" id="JBHUHQ010000002">
    <property type="protein sequence ID" value="MFD2042932.1"/>
    <property type="molecule type" value="Genomic_DNA"/>
</dbReference>
<keyword evidence="2" id="KW-1185">Reference proteome</keyword>
<evidence type="ECO:0000313" key="1">
    <source>
        <dbReference type="EMBL" id="MFD2042932.1"/>
    </source>
</evidence>
<dbReference type="InterPro" id="IPR011009">
    <property type="entry name" value="Kinase-like_dom_sf"/>
</dbReference>
<dbReference type="Gene3D" id="3.30.200.150">
    <property type="match status" value="1"/>
</dbReference>
<evidence type="ECO:0000313" key="2">
    <source>
        <dbReference type="Proteomes" id="UP001597383"/>
    </source>
</evidence>
<protein>
    <recommendedName>
        <fullName evidence="3">Aminoglycoside phosphotransferase domain-containing protein</fullName>
    </recommendedName>
</protein>
<sequence length="362" mass="42866">MDVTLKTALKRLQFENVLTENATKIGEGAWHKVYKLERLFEEDLVIRIKKKKAYGEIQCFDTNELISEYESTRAYYQHANEIDLNICPVYYQYFIEDELVFTVETFMGNGQDISLLKMNEATAYGKKLGFFFNKIHSKKTVMDGFGHLHWNGEYLQGSNHQLINEIWEDDNNHYLNMLDILNHSKLNFNKEKVTEKIKNLIDNRRKQIQRVSLVNQDITPENIILEFNEISIIDPFPKIDFDLKYAAYFVFCYKFLLPSFSTAPRYRKNAYHEKSSILNDIAEGYIKGYFYDINGDEYKIQVKRLTDEYTLWMLQEAYDHYEVLNQDKLNNKIIQQRGDREVIEDRLALILGELEGVTIPRK</sequence>
<name>A0ABW4VT91_9BACI</name>
<reference evidence="2" key="1">
    <citation type="journal article" date="2019" name="Int. J. Syst. Evol. Microbiol.">
        <title>The Global Catalogue of Microorganisms (GCM) 10K type strain sequencing project: providing services to taxonomists for standard genome sequencing and annotation.</title>
        <authorList>
            <consortium name="The Broad Institute Genomics Platform"/>
            <consortium name="The Broad Institute Genome Sequencing Center for Infectious Disease"/>
            <person name="Wu L."/>
            <person name="Ma J."/>
        </authorList>
    </citation>
    <scope>NUCLEOTIDE SEQUENCE [LARGE SCALE GENOMIC DNA]</scope>
    <source>
        <strain evidence="2">R28</strain>
    </source>
</reference>
<gene>
    <name evidence="1" type="ORF">ACFSJF_01235</name>
</gene>
<dbReference type="Gene3D" id="3.90.1200.10">
    <property type="match status" value="1"/>
</dbReference>
<proteinExistence type="predicted"/>
<dbReference type="Proteomes" id="UP001597383">
    <property type="component" value="Unassembled WGS sequence"/>
</dbReference>
<organism evidence="1 2">
    <name type="scientific">Ornithinibacillus salinisoli</name>
    <dbReference type="NCBI Taxonomy" id="1848459"/>
    <lineage>
        <taxon>Bacteria</taxon>
        <taxon>Bacillati</taxon>
        <taxon>Bacillota</taxon>
        <taxon>Bacilli</taxon>
        <taxon>Bacillales</taxon>
        <taxon>Bacillaceae</taxon>
        <taxon>Ornithinibacillus</taxon>
    </lineage>
</organism>
<accession>A0ABW4VT91</accession>